<evidence type="ECO:0000313" key="1">
    <source>
        <dbReference type="EMBL" id="MBO2461687.1"/>
    </source>
</evidence>
<protein>
    <submittedName>
        <fullName evidence="1">Uncharacterized protein</fullName>
    </submittedName>
</protein>
<dbReference type="Proteomes" id="UP000680206">
    <property type="component" value="Unassembled WGS sequence"/>
</dbReference>
<reference evidence="1 2" key="1">
    <citation type="submission" date="2021-03" db="EMBL/GenBank/DDBJ databases">
        <title>Actinomadura violae sp. nov., isolated from lichen in Thailand.</title>
        <authorList>
            <person name="Kanchanasin P."/>
            <person name="Saeng-In P."/>
            <person name="Phongsopitanun W."/>
            <person name="Yuki M."/>
            <person name="Kudo T."/>
            <person name="Ohkuma M."/>
            <person name="Tanasupawat S."/>
        </authorList>
    </citation>
    <scope>NUCLEOTIDE SEQUENCE [LARGE SCALE GENOMIC DNA]</scope>
    <source>
        <strain evidence="1 2">LCR2-06</strain>
    </source>
</reference>
<dbReference type="RefSeq" id="WP_208245136.1">
    <property type="nucleotide sequence ID" value="NZ_JAGEPF010000018.1"/>
</dbReference>
<accession>A0ABS3RYA3</accession>
<comment type="caution">
    <text evidence="1">The sequence shown here is derived from an EMBL/GenBank/DDBJ whole genome shotgun (WGS) entry which is preliminary data.</text>
</comment>
<evidence type="ECO:0000313" key="2">
    <source>
        <dbReference type="Proteomes" id="UP000680206"/>
    </source>
</evidence>
<gene>
    <name evidence="1" type="ORF">J4709_29370</name>
</gene>
<sequence>MDGHLTLDRLIEQLTALRDGDGGQTRPVPGTAPVMLSTLDGRYRTLLPTVDAVDGVVAVKVDH</sequence>
<organism evidence="1 2">
    <name type="scientific">Actinomadura violacea</name>
    <dbReference type="NCBI Taxonomy" id="2819934"/>
    <lineage>
        <taxon>Bacteria</taxon>
        <taxon>Bacillati</taxon>
        <taxon>Actinomycetota</taxon>
        <taxon>Actinomycetes</taxon>
        <taxon>Streptosporangiales</taxon>
        <taxon>Thermomonosporaceae</taxon>
        <taxon>Actinomadura</taxon>
    </lineage>
</organism>
<proteinExistence type="predicted"/>
<keyword evidence="2" id="KW-1185">Reference proteome</keyword>
<name>A0ABS3RYA3_9ACTN</name>
<dbReference type="EMBL" id="JAGEPF010000018">
    <property type="protein sequence ID" value="MBO2461687.1"/>
    <property type="molecule type" value="Genomic_DNA"/>
</dbReference>